<keyword evidence="6" id="KW-1185">Reference proteome</keyword>
<name>A0ABZ2LLX7_9BACT</name>
<evidence type="ECO:0000259" key="4">
    <source>
        <dbReference type="SMART" id="SM00822"/>
    </source>
</evidence>
<reference evidence="5 6" key="1">
    <citation type="submission" date="2021-12" db="EMBL/GenBank/DDBJ databases">
        <title>Discovery of the Pendulisporaceae a myxobacterial family with distinct sporulation behavior and unique specialized metabolism.</title>
        <authorList>
            <person name="Garcia R."/>
            <person name="Popoff A."/>
            <person name="Bader C.D."/>
            <person name="Loehr J."/>
            <person name="Walesch S."/>
            <person name="Walt C."/>
            <person name="Boldt J."/>
            <person name="Bunk B."/>
            <person name="Haeckl F.J.F.P.J."/>
            <person name="Gunesch A.P."/>
            <person name="Birkelbach J."/>
            <person name="Nuebel U."/>
            <person name="Pietschmann T."/>
            <person name="Bach T."/>
            <person name="Mueller R."/>
        </authorList>
    </citation>
    <scope>NUCLEOTIDE SEQUENCE [LARGE SCALE GENOMIC DNA]</scope>
    <source>
        <strain evidence="5 6">MSr11954</strain>
    </source>
</reference>
<protein>
    <submittedName>
        <fullName evidence="5">SDR family oxidoreductase</fullName>
    </submittedName>
</protein>
<dbReference type="Gene3D" id="3.40.50.720">
    <property type="entry name" value="NAD(P)-binding Rossmann-like Domain"/>
    <property type="match status" value="1"/>
</dbReference>
<proteinExistence type="inferred from homology"/>
<dbReference type="SUPFAM" id="SSF51735">
    <property type="entry name" value="NAD(P)-binding Rossmann-fold domains"/>
    <property type="match status" value="1"/>
</dbReference>
<evidence type="ECO:0000256" key="3">
    <source>
        <dbReference type="RuleBase" id="RU000363"/>
    </source>
</evidence>
<feature type="domain" description="Ketoreductase" evidence="4">
    <location>
        <begin position="6"/>
        <end position="174"/>
    </location>
</feature>
<evidence type="ECO:0000313" key="5">
    <source>
        <dbReference type="EMBL" id="WXB11750.1"/>
    </source>
</evidence>
<accession>A0ABZ2LLX7</accession>
<comment type="similarity">
    <text evidence="1 3">Belongs to the short-chain dehydrogenases/reductases (SDR) family.</text>
</comment>
<organism evidence="5 6">
    <name type="scientific">Pendulispora albinea</name>
    <dbReference type="NCBI Taxonomy" id="2741071"/>
    <lineage>
        <taxon>Bacteria</taxon>
        <taxon>Pseudomonadati</taxon>
        <taxon>Myxococcota</taxon>
        <taxon>Myxococcia</taxon>
        <taxon>Myxococcales</taxon>
        <taxon>Sorangiineae</taxon>
        <taxon>Pendulisporaceae</taxon>
        <taxon>Pendulispora</taxon>
    </lineage>
</organism>
<dbReference type="PANTHER" id="PTHR43976:SF16">
    <property type="entry name" value="SHORT-CHAIN DEHYDROGENASE_REDUCTASE FAMILY PROTEIN"/>
    <property type="match status" value="1"/>
</dbReference>
<dbReference type="PRINTS" id="PR00081">
    <property type="entry name" value="GDHRDH"/>
</dbReference>
<dbReference type="InterPro" id="IPR002347">
    <property type="entry name" value="SDR_fam"/>
</dbReference>
<sequence>MPTPSKIVLVTGASSGLGLAMARHLHLRGHRVYGTSRAPREDAPWPMLELDVCSDDSANACVGRVLEREGRLDVLINNAGYAFLGALEETRLEDARAQMETNFFGALRMMLAVLPILRRQSSGHIVNVSSISGAVGMPFAGAYAASKHALEGASEALAHELHGSGLRVTLIEPDGMRTGIGARFQQPAREHPLLGAKRKRLVAVLENVTAEGGDGIDPEVLARAVGEAIESASPPLRIVIGEKAQKLITAKRFFSEPAFANLIAELAAE</sequence>
<dbReference type="CDD" id="cd05374">
    <property type="entry name" value="17beta-HSD-like_SDR_c"/>
    <property type="match status" value="1"/>
</dbReference>
<dbReference type="Proteomes" id="UP001370348">
    <property type="component" value="Chromosome"/>
</dbReference>
<dbReference type="SMART" id="SM00822">
    <property type="entry name" value="PKS_KR"/>
    <property type="match status" value="1"/>
</dbReference>
<dbReference type="PANTHER" id="PTHR43976">
    <property type="entry name" value="SHORT CHAIN DEHYDROGENASE"/>
    <property type="match status" value="1"/>
</dbReference>
<dbReference type="EMBL" id="CP089984">
    <property type="protein sequence ID" value="WXB11750.1"/>
    <property type="molecule type" value="Genomic_DNA"/>
</dbReference>
<dbReference type="PRINTS" id="PR00080">
    <property type="entry name" value="SDRFAMILY"/>
</dbReference>
<dbReference type="InterPro" id="IPR051911">
    <property type="entry name" value="SDR_oxidoreductase"/>
</dbReference>
<dbReference type="InterPro" id="IPR036291">
    <property type="entry name" value="NAD(P)-bd_dom_sf"/>
</dbReference>
<dbReference type="InterPro" id="IPR057326">
    <property type="entry name" value="KR_dom"/>
</dbReference>
<dbReference type="RefSeq" id="WP_394821372.1">
    <property type="nucleotide sequence ID" value="NZ_CP089984.1"/>
</dbReference>
<keyword evidence="2" id="KW-0560">Oxidoreductase</keyword>
<evidence type="ECO:0000256" key="2">
    <source>
        <dbReference type="ARBA" id="ARBA00023002"/>
    </source>
</evidence>
<evidence type="ECO:0000256" key="1">
    <source>
        <dbReference type="ARBA" id="ARBA00006484"/>
    </source>
</evidence>
<evidence type="ECO:0000313" key="6">
    <source>
        <dbReference type="Proteomes" id="UP001370348"/>
    </source>
</evidence>
<gene>
    <name evidence="5" type="ORF">LZC94_28315</name>
</gene>
<dbReference type="Pfam" id="PF00106">
    <property type="entry name" value="adh_short"/>
    <property type="match status" value="1"/>
</dbReference>